<proteinExistence type="predicted"/>
<organism evidence="1 2">
    <name type="scientific">Bifidobacterium lemurum</name>
    <dbReference type="NCBI Taxonomy" id="1603886"/>
    <lineage>
        <taxon>Bacteria</taxon>
        <taxon>Bacillati</taxon>
        <taxon>Actinomycetota</taxon>
        <taxon>Actinomycetes</taxon>
        <taxon>Bifidobacteriales</taxon>
        <taxon>Bifidobacteriaceae</taxon>
        <taxon>Bifidobacterium</taxon>
    </lineage>
</organism>
<evidence type="ECO:0000313" key="2">
    <source>
        <dbReference type="Proteomes" id="UP000216352"/>
    </source>
</evidence>
<dbReference type="RefSeq" id="WP_094725378.1">
    <property type="nucleotide sequence ID" value="NZ_MWWX01000010.1"/>
</dbReference>
<gene>
    <name evidence="1" type="ORF">BLEM_1541</name>
</gene>
<dbReference type="EMBL" id="MWWX01000010">
    <property type="protein sequence ID" value="OZG61329.1"/>
    <property type="molecule type" value="Genomic_DNA"/>
</dbReference>
<dbReference type="InterPro" id="IPR011735">
    <property type="entry name" value="WlaTC/HtrL_glycosyltransf"/>
</dbReference>
<comment type="caution">
    <text evidence="1">The sequence shown here is derived from an EMBL/GenBank/DDBJ whole genome shotgun (WGS) entry which is preliminary data.</text>
</comment>
<dbReference type="STRING" id="1603886.GCA_001895165_00140"/>
<dbReference type="Pfam" id="PF09612">
    <property type="entry name" value="HtrL_YibB"/>
    <property type="match status" value="1"/>
</dbReference>
<reference evidence="1 2" key="1">
    <citation type="journal article" date="2017" name="BMC Genomics">
        <title>Comparative genomic and phylogenomic analyses of the Bifidobacteriaceae family.</title>
        <authorList>
            <person name="Lugli G.A."/>
            <person name="Milani C."/>
            <person name="Turroni F."/>
            <person name="Duranti S."/>
            <person name="Mancabelli L."/>
            <person name="Mangifesta M."/>
            <person name="Ferrario C."/>
            <person name="Modesto M."/>
            <person name="Mattarelli P."/>
            <person name="Jiri K."/>
            <person name="van Sinderen D."/>
            <person name="Ventura M."/>
        </authorList>
    </citation>
    <scope>NUCLEOTIDE SEQUENCE [LARGE SCALE GENOMIC DNA]</scope>
    <source>
        <strain evidence="1 2">DSM 28807</strain>
    </source>
</reference>
<accession>A0A261FQB9</accession>
<name>A0A261FQB9_9BIFI</name>
<sequence length="167" mass="18987">MADDTSITLVTAFFPIGRGDWSDSTRSDQKYLDYFAHWARMRNDLIVYTTPEIAPKVERIRSDFGRANTTVVMIDDHATIDPQLLALMRSTARTYPPYSLFPDKPEVAKAEYDYVMALKYWCMQQAAATAHTEHLAWIDFGFDHGGTLYPDPEFFDMRGGGGASRKT</sequence>
<evidence type="ECO:0000313" key="1">
    <source>
        <dbReference type="EMBL" id="OZG61329.1"/>
    </source>
</evidence>
<keyword evidence="2" id="KW-1185">Reference proteome</keyword>
<protein>
    <submittedName>
        <fullName evidence="1">Uncharacterized protein</fullName>
    </submittedName>
</protein>
<dbReference type="AlphaFoldDB" id="A0A261FQB9"/>
<dbReference type="Proteomes" id="UP000216352">
    <property type="component" value="Unassembled WGS sequence"/>
</dbReference>